<proteinExistence type="predicted"/>
<evidence type="ECO:0000313" key="2">
    <source>
        <dbReference type="Proteomes" id="UP000821865"/>
    </source>
</evidence>
<protein>
    <submittedName>
        <fullName evidence="1">Uncharacterized protein</fullName>
    </submittedName>
</protein>
<keyword evidence="2" id="KW-1185">Reference proteome</keyword>
<gene>
    <name evidence="1" type="ORF">HPB49_015563</name>
</gene>
<comment type="caution">
    <text evidence="1">The sequence shown here is derived from an EMBL/GenBank/DDBJ whole genome shotgun (WGS) entry which is preliminary data.</text>
</comment>
<dbReference type="Proteomes" id="UP000821865">
    <property type="component" value="Chromosome 4"/>
</dbReference>
<reference evidence="1" key="1">
    <citation type="submission" date="2020-05" db="EMBL/GenBank/DDBJ databases">
        <title>Large-scale comparative analyses of tick genomes elucidate their genetic diversity and vector capacities.</title>
        <authorList>
            <person name="Jia N."/>
            <person name="Wang J."/>
            <person name="Shi W."/>
            <person name="Du L."/>
            <person name="Sun Y."/>
            <person name="Zhan W."/>
            <person name="Jiang J."/>
            <person name="Wang Q."/>
            <person name="Zhang B."/>
            <person name="Ji P."/>
            <person name="Sakyi L.B."/>
            <person name="Cui X."/>
            <person name="Yuan T."/>
            <person name="Jiang B."/>
            <person name="Yang W."/>
            <person name="Lam T.T.-Y."/>
            <person name="Chang Q."/>
            <person name="Ding S."/>
            <person name="Wang X."/>
            <person name="Zhu J."/>
            <person name="Ruan X."/>
            <person name="Zhao L."/>
            <person name="Wei J."/>
            <person name="Que T."/>
            <person name="Du C."/>
            <person name="Cheng J."/>
            <person name="Dai P."/>
            <person name="Han X."/>
            <person name="Huang E."/>
            <person name="Gao Y."/>
            <person name="Liu J."/>
            <person name="Shao H."/>
            <person name="Ye R."/>
            <person name="Li L."/>
            <person name="Wei W."/>
            <person name="Wang X."/>
            <person name="Wang C."/>
            <person name="Yang T."/>
            <person name="Huo Q."/>
            <person name="Li W."/>
            <person name="Guo W."/>
            <person name="Chen H."/>
            <person name="Zhou L."/>
            <person name="Ni X."/>
            <person name="Tian J."/>
            <person name="Zhou Y."/>
            <person name="Sheng Y."/>
            <person name="Liu T."/>
            <person name="Pan Y."/>
            <person name="Xia L."/>
            <person name="Li J."/>
            <person name="Zhao F."/>
            <person name="Cao W."/>
        </authorList>
    </citation>
    <scope>NUCLEOTIDE SEQUENCE</scope>
    <source>
        <strain evidence="1">Dsil-2018</strain>
    </source>
</reference>
<evidence type="ECO:0000313" key="1">
    <source>
        <dbReference type="EMBL" id="KAH7954098.1"/>
    </source>
</evidence>
<sequence>MIPLPCLLWLLYFADVPVTTARPIRNDTATTLAFTEPTTLTSPTTTSYQEPLSWRQPASLADGGRNHPSLTILSFHPGCRQRVFCEAARTLTYALPMSRSWERVFRERPVPTSTYFGAWSKGMQGHDCSHLYQDCSDSPAGLVMPLLREAMGPHGLVKAFVKHMDAASMHNELMDRGAPRPSLVMEKLRQGERRLAAAEPVMPSSEFTPR</sequence>
<accession>A0ACB8CXV0</accession>
<dbReference type="EMBL" id="CM023473">
    <property type="protein sequence ID" value="KAH7954098.1"/>
    <property type="molecule type" value="Genomic_DNA"/>
</dbReference>
<name>A0ACB8CXV0_DERSI</name>
<organism evidence="1 2">
    <name type="scientific">Dermacentor silvarum</name>
    <name type="common">Tick</name>
    <dbReference type="NCBI Taxonomy" id="543639"/>
    <lineage>
        <taxon>Eukaryota</taxon>
        <taxon>Metazoa</taxon>
        <taxon>Ecdysozoa</taxon>
        <taxon>Arthropoda</taxon>
        <taxon>Chelicerata</taxon>
        <taxon>Arachnida</taxon>
        <taxon>Acari</taxon>
        <taxon>Parasitiformes</taxon>
        <taxon>Ixodida</taxon>
        <taxon>Ixodoidea</taxon>
        <taxon>Ixodidae</taxon>
        <taxon>Rhipicephalinae</taxon>
        <taxon>Dermacentor</taxon>
    </lineage>
</organism>